<keyword evidence="3" id="KW-1185">Reference proteome</keyword>
<reference evidence="2 3" key="1">
    <citation type="submission" date="2019-08" db="EMBL/GenBank/DDBJ databases">
        <title>Genone of Arthrobacter echini P9.</title>
        <authorList>
            <person name="Bowman J.P."/>
        </authorList>
    </citation>
    <scope>NUCLEOTIDE SEQUENCE [LARGE SCALE GENOMIC DNA]</scope>
    <source>
        <strain evidence="2 3">P9</strain>
    </source>
</reference>
<dbReference type="EMBL" id="VSLD01000001">
    <property type="protein sequence ID" value="TYC99952.1"/>
    <property type="molecule type" value="Genomic_DNA"/>
</dbReference>
<protein>
    <submittedName>
        <fullName evidence="2">BLUF domain-containing protein</fullName>
    </submittedName>
</protein>
<evidence type="ECO:0000259" key="1">
    <source>
        <dbReference type="PROSITE" id="PS50925"/>
    </source>
</evidence>
<proteinExistence type="predicted"/>
<dbReference type="Proteomes" id="UP000323410">
    <property type="component" value="Unassembled WGS sequence"/>
</dbReference>
<dbReference type="SMART" id="SM01034">
    <property type="entry name" value="BLUF"/>
    <property type="match status" value="1"/>
</dbReference>
<name>A0A5D0XT37_9MICC</name>
<accession>A0A5D0XT37</accession>
<comment type="caution">
    <text evidence="2">The sequence shown here is derived from an EMBL/GenBank/DDBJ whole genome shotgun (WGS) entry which is preliminary data.</text>
</comment>
<dbReference type="AlphaFoldDB" id="A0A5D0XT37"/>
<dbReference type="GO" id="GO:0071949">
    <property type="term" value="F:FAD binding"/>
    <property type="evidence" value="ECO:0007669"/>
    <property type="project" value="InterPro"/>
</dbReference>
<dbReference type="Pfam" id="PF04940">
    <property type="entry name" value="BLUF"/>
    <property type="match status" value="1"/>
</dbReference>
<dbReference type="SUPFAM" id="SSF54975">
    <property type="entry name" value="Acylphosphatase/BLUF domain-like"/>
    <property type="match status" value="1"/>
</dbReference>
<dbReference type="PROSITE" id="PS50925">
    <property type="entry name" value="BLUF"/>
    <property type="match status" value="1"/>
</dbReference>
<dbReference type="GO" id="GO:0009882">
    <property type="term" value="F:blue light photoreceptor activity"/>
    <property type="evidence" value="ECO:0007669"/>
    <property type="project" value="InterPro"/>
</dbReference>
<evidence type="ECO:0000313" key="3">
    <source>
        <dbReference type="Proteomes" id="UP000323410"/>
    </source>
</evidence>
<sequence>MGGVSTLPHDLLSIVYASSAAYPFGDEELAALLELSRKNNARSQLTGMLIYGGGHFLQVIEGPSDVLRERMSVIAADPRHLDVRVLFQETIDQRQFPEWTMAFEPATDLRLEEIPGYRTSFSDIEDEEDPQRSLATLRELMHWFQDRAAQRG</sequence>
<organism evidence="2 3">
    <name type="scientific">Arthrobacter echini</name>
    <dbReference type="NCBI Taxonomy" id="1529066"/>
    <lineage>
        <taxon>Bacteria</taxon>
        <taxon>Bacillati</taxon>
        <taxon>Actinomycetota</taxon>
        <taxon>Actinomycetes</taxon>
        <taxon>Micrococcales</taxon>
        <taxon>Micrococcaceae</taxon>
        <taxon>Arthrobacter</taxon>
    </lineage>
</organism>
<dbReference type="Gene3D" id="3.30.70.100">
    <property type="match status" value="1"/>
</dbReference>
<dbReference type="InterPro" id="IPR036046">
    <property type="entry name" value="Acylphosphatase-like_dom_sf"/>
</dbReference>
<gene>
    <name evidence="2" type="ORF">FQ377_00295</name>
</gene>
<dbReference type="OrthoDB" id="196105at2"/>
<evidence type="ECO:0000313" key="2">
    <source>
        <dbReference type="EMBL" id="TYC99952.1"/>
    </source>
</evidence>
<feature type="domain" description="BLUF" evidence="1">
    <location>
        <begin position="11"/>
        <end position="102"/>
    </location>
</feature>
<dbReference type="InterPro" id="IPR007024">
    <property type="entry name" value="BLUF_domain"/>
</dbReference>